<comment type="catalytic activity">
    <reaction evidence="1 7">
        <text>Cleavage of hydrophobic, N-terminal signal or leader sequences from secreted and periplasmic proteins.</text>
        <dbReference type="EC" id="3.4.21.89"/>
    </reaction>
</comment>
<evidence type="ECO:0000256" key="3">
    <source>
        <dbReference type="ARBA" id="ARBA00013208"/>
    </source>
</evidence>
<dbReference type="GO" id="GO:0009003">
    <property type="term" value="F:signal peptidase activity"/>
    <property type="evidence" value="ECO:0007669"/>
    <property type="project" value="UniProtKB-EC"/>
</dbReference>
<keyword evidence="10" id="KW-1185">Reference proteome</keyword>
<comment type="similarity">
    <text evidence="2 7">Belongs to the peptidase S26 family.</text>
</comment>
<dbReference type="InterPro" id="IPR000223">
    <property type="entry name" value="Pept_S26A_signal_pept_1"/>
</dbReference>
<keyword evidence="7" id="KW-0645">Protease</keyword>
<dbReference type="PRINTS" id="PR00727">
    <property type="entry name" value="LEADERPTASE"/>
</dbReference>
<keyword evidence="7" id="KW-0812">Transmembrane</keyword>
<keyword evidence="7" id="KW-0472">Membrane</keyword>
<dbReference type="AlphaFoldDB" id="A0A9X3AMD6"/>
<dbReference type="PROSITE" id="PS00760">
    <property type="entry name" value="SPASE_I_2"/>
    <property type="match status" value="1"/>
</dbReference>
<name>A0A9X3AMD6_9SPHN</name>
<protein>
    <recommendedName>
        <fullName evidence="4 7">Signal peptidase I</fullName>
        <ecNumber evidence="3 7">3.4.21.89</ecNumber>
    </recommendedName>
</protein>
<dbReference type="GO" id="GO:0006465">
    <property type="term" value="P:signal peptide processing"/>
    <property type="evidence" value="ECO:0007669"/>
    <property type="project" value="InterPro"/>
</dbReference>
<evidence type="ECO:0000256" key="4">
    <source>
        <dbReference type="ARBA" id="ARBA00019232"/>
    </source>
</evidence>
<dbReference type="GO" id="GO:0016020">
    <property type="term" value="C:membrane"/>
    <property type="evidence" value="ECO:0007669"/>
    <property type="project" value="UniProtKB-SubCell"/>
</dbReference>
<evidence type="ECO:0000256" key="6">
    <source>
        <dbReference type="PIRSR" id="PIRSR600223-1"/>
    </source>
</evidence>
<evidence type="ECO:0000259" key="8">
    <source>
        <dbReference type="Pfam" id="PF10502"/>
    </source>
</evidence>
<feature type="transmembrane region" description="Helical" evidence="7">
    <location>
        <begin position="24"/>
        <end position="48"/>
    </location>
</feature>
<comment type="caution">
    <text evidence="9">The sequence shown here is derived from an EMBL/GenBank/DDBJ whole genome shotgun (WGS) entry which is preliminary data.</text>
</comment>
<dbReference type="Gene3D" id="2.10.109.10">
    <property type="entry name" value="Umud Fragment, subunit A"/>
    <property type="match status" value="1"/>
</dbReference>
<dbReference type="PANTHER" id="PTHR43390">
    <property type="entry name" value="SIGNAL PEPTIDASE I"/>
    <property type="match status" value="1"/>
</dbReference>
<dbReference type="InterPro" id="IPR019757">
    <property type="entry name" value="Pept_S26A_signal_pept_1_Lys-AS"/>
</dbReference>
<reference evidence="9" key="1">
    <citation type="submission" date="2022-09" db="EMBL/GenBank/DDBJ databases">
        <title>The genome sequence of Tsuneonella sp. YG55.</title>
        <authorList>
            <person name="Liu Y."/>
        </authorList>
    </citation>
    <scope>NUCLEOTIDE SEQUENCE</scope>
    <source>
        <strain evidence="9">YG55</strain>
    </source>
</reference>
<feature type="domain" description="Peptidase S26" evidence="8">
    <location>
        <begin position="24"/>
        <end position="243"/>
    </location>
</feature>
<dbReference type="Proteomes" id="UP001142648">
    <property type="component" value="Unassembled WGS sequence"/>
</dbReference>
<dbReference type="EC" id="3.4.21.89" evidence="3 7"/>
<feature type="active site" evidence="6">
    <location>
        <position position="52"/>
    </location>
</feature>
<dbReference type="RefSeq" id="WP_259961084.1">
    <property type="nucleotide sequence ID" value="NZ_JAOAMV010000002.1"/>
</dbReference>
<dbReference type="Pfam" id="PF10502">
    <property type="entry name" value="Peptidase_S26"/>
    <property type="match status" value="1"/>
</dbReference>
<accession>A0A9X3AMD6</accession>
<keyword evidence="7" id="KW-1133">Transmembrane helix</keyword>
<dbReference type="CDD" id="cd06530">
    <property type="entry name" value="S26_SPase_I"/>
    <property type="match status" value="1"/>
</dbReference>
<evidence type="ECO:0000256" key="7">
    <source>
        <dbReference type="RuleBase" id="RU362042"/>
    </source>
</evidence>
<evidence type="ECO:0000256" key="1">
    <source>
        <dbReference type="ARBA" id="ARBA00000677"/>
    </source>
</evidence>
<dbReference type="GO" id="GO:0004252">
    <property type="term" value="F:serine-type endopeptidase activity"/>
    <property type="evidence" value="ECO:0007669"/>
    <property type="project" value="InterPro"/>
</dbReference>
<sequence>MTAAGKPVNRTAKDEAGKETWGSFAAFVLKLALAVFVFRSFFFSFYTIPSESMLPRLWNGDYFIAAKWPYGYSRWSLPFNLPLIPGHVLASLPDRGDVVVFKHPVDKVDYIKRVIGLPGDTVALRGGQVILNGVPVKREKIADFAIAESPNTGCAWGGRATAATCTYTRFHETLPSGTSYDTLDFGRTPQDDFGPIVVPQGHVFALGDNRDNSQDSRFPATPGGGVGLIPDELLVARASVMVWSTDGSASWIKPWTWLTAARWSRIGHAI</sequence>
<organism evidence="9 10">
    <name type="scientific">Tsuneonella litorea</name>
    <dbReference type="NCBI Taxonomy" id="2976475"/>
    <lineage>
        <taxon>Bacteria</taxon>
        <taxon>Pseudomonadati</taxon>
        <taxon>Pseudomonadota</taxon>
        <taxon>Alphaproteobacteria</taxon>
        <taxon>Sphingomonadales</taxon>
        <taxon>Erythrobacteraceae</taxon>
        <taxon>Tsuneonella</taxon>
    </lineage>
</organism>
<dbReference type="PANTHER" id="PTHR43390:SF1">
    <property type="entry name" value="CHLOROPLAST PROCESSING PEPTIDASE"/>
    <property type="match status" value="1"/>
</dbReference>
<dbReference type="SUPFAM" id="SSF51306">
    <property type="entry name" value="LexA/Signal peptidase"/>
    <property type="match status" value="1"/>
</dbReference>
<dbReference type="InterPro" id="IPR036286">
    <property type="entry name" value="LexA/Signal_pep-like_sf"/>
</dbReference>
<evidence type="ECO:0000313" key="9">
    <source>
        <dbReference type="EMBL" id="MCT2558272.1"/>
    </source>
</evidence>
<comment type="subcellular location">
    <subcellularLocation>
        <location evidence="7">Membrane</location>
        <topology evidence="7">Single-pass type II membrane protein</topology>
    </subcellularLocation>
</comment>
<dbReference type="EMBL" id="JAOAMV010000002">
    <property type="protein sequence ID" value="MCT2558272.1"/>
    <property type="molecule type" value="Genomic_DNA"/>
</dbReference>
<dbReference type="InterPro" id="IPR019533">
    <property type="entry name" value="Peptidase_S26"/>
</dbReference>
<dbReference type="NCBIfam" id="TIGR02227">
    <property type="entry name" value="sigpep_I_bact"/>
    <property type="match status" value="1"/>
</dbReference>
<evidence type="ECO:0000256" key="2">
    <source>
        <dbReference type="ARBA" id="ARBA00009370"/>
    </source>
</evidence>
<proteinExistence type="inferred from homology"/>
<feature type="active site" evidence="6">
    <location>
        <position position="112"/>
    </location>
</feature>
<keyword evidence="5 7" id="KW-0378">Hydrolase</keyword>
<evidence type="ECO:0000256" key="5">
    <source>
        <dbReference type="ARBA" id="ARBA00022801"/>
    </source>
</evidence>
<gene>
    <name evidence="9" type="primary">lepB</name>
    <name evidence="9" type="ORF">N0B51_04700</name>
</gene>
<evidence type="ECO:0000313" key="10">
    <source>
        <dbReference type="Proteomes" id="UP001142648"/>
    </source>
</evidence>